<evidence type="ECO:0000256" key="8">
    <source>
        <dbReference type="ARBA" id="ARBA00023315"/>
    </source>
</evidence>
<dbReference type="GO" id="GO:0004312">
    <property type="term" value="F:fatty acid synthase activity"/>
    <property type="evidence" value="ECO:0007669"/>
    <property type="project" value="TreeGrafter"/>
</dbReference>
<evidence type="ECO:0000259" key="11">
    <source>
        <dbReference type="PROSITE" id="PS50075"/>
    </source>
</evidence>
<dbReference type="GO" id="GO:0031177">
    <property type="term" value="F:phosphopantetheine binding"/>
    <property type="evidence" value="ECO:0007669"/>
    <property type="project" value="InterPro"/>
</dbReference>
<dbReference type="CDD" id="cd00833">
    <property type="entry name" value="PKS"/>
    <property type="match status" value="1"/>
</dbReference>
<dbReference type="Pfam" id="PF02801">
    <property type="entry name" value="Ketoacyl-synt_C"/>
    <property type="match status" value="1"/>
</dbReference>
<dbReference type="Pfam" id="PF00109">
    <property type="entry name" value="ketoacyl-synt"/>
    <property type="match status" value="1"/>
</dbReference>
<evidence type="ECO:0000256" key="1">
    <source>
        <dbReference type="ARBA" id="ARBA00022450"/>
    </source>
</evidence>
<dbReference type="Pfam" id="PF14765">
    <property type="entry name" value="PS-DH"/>
    <property type="match status" value="1"/>
</dbReference>
<evidence type="ECO:0000313" key="15">
    <source>
        <dbReference type="Proteomes" id="UP000034680"/>
    </source>
</evidence>
<dbReference type="SUPFAM" id="SSF52151">
    <property type="entry name" value="FabD/lysophospholipase-like"/>
    <property type="match status" value="1"/>
</dbReference>
<feature type="active site" description="Proton donor; for dehydratase activity" evidence="9">
    <location>
        <position position="1036"/>
    </location>
</feature>
<dbReference type="InterPro" id="IPR016036">
    <property type="entry name" value="Malonyl_transacylase_ACP-bd"/>
</dbReference>
<dbReference type="InterPro" id="IPR001227">
    <property type="entry name" value="Ac_transferase_dom_sf"/>
</dbReference>
<evidence type="ECO:0000256" key="4">
    <source>
        <dbReference type="ARBA" id="ARBA00022679"/>
    </source>
</evidence>
<feature type="domain" description="PKS/mFAS DH" evidence="13">
    <location>
        <begin position="832"/>
        <end position="1120"/>
    </location>
</feature>
<protein>
    <submittedName>
        <fullName evidence="14">Putative polyketide synthase</fullName>
    </submittedName>
</protein>
<keyword evidence="3" id="KW-0489">Methyltransferase</keyword>
<dbReference type="InterPro" id="IPR049900">
    <property type="entry name" value="PKS_mFAS_DH"/>
</dbReference>
<keyword evidence="6" id="KW-0560">Oxidoreductase</keyword>
<dbReference type="PROSITE" id="PS52019">
    <property type="entry name" value="PKS_MFAS_DH"/>
    <property type="match status" value="1"/>
</dbReference>
<dbReference type="SUPFAM" id="SSF53901">
    <property type="entry name" value="Thiolase-like"/>
    <property type="match status" value="1"/>
</dbReference>
<comment type="caution">
    <text evidence="14">The sequence shown here is derived from an EMBL/GenBank/DDBJ whole genome shotgun (WGS) entry which is preliminary data.</text>
</comment>
<dbReference type="GO" id="GO:0016491">
    <property type="term" value="F:oxidoreductase activity"/>
    <property type="evidence" value="ECO:0007669"/>
    <property type="project" value="UniProtKB-KW"/>
</dbReference>
<evidence type="ECO:0000259" key="13">
    <source>
        <dbReference type="PROSITE" id="PS52019"/>
    </source>
</evidence>
<dbReference type="InterPro" id="IPR020807">
    <property type="entry name" value="PKS_DH"/>
</dbReference>
<dbReference type="Gene3D" id="3.90.180.10">
    <property type="entry name" value="Medium-chain alcohol dehydrogenases, catalytic domain"/>
    <property type="match status" value="1"/>
</dbReference>
<dbReference type="InterPro" id="IPR014043">
    <property type="entry name" value="Acyl_transferase_dom"/>
</dbReference>
<dbReference type="InterPro" id="IPR020806">
    <property type="entry name" value="PKS_PP-bd"/>
</dbReference>
<dbReference type="Gene3D" id="3.40.47.10">
    <property type="match status" value="1"/>
</dbReference>
<dbReference type="InterPro" id="IPR036736">
    <property type="entry name" value="ACP-like_sf"/>
</dbReference>
<dbReference type="Pfam" id="PF08242">
    <property type="entry name" value="Methyltransf_12"/>
    <property type="match status" value="1"/>
</dbReference>
<dbReference type="Gene3D" id="3.40.366.10">
    <property type="entry name" value="Malonyl-Coenzyme A Acyl Carrier Protein, domain 2"/>
    <property type="match status" value="1"/>
</dbReference>
<feature type="active site" description="Proton acceptor; for dehydratase activity" evidence="9">
    <location>
        <position position="865"/>
    </location>
</feature>
<dbReference type="InterPro" id="IPR013968">
    <property type="entry name" value="PKS_KR"/>
</dbReference>
<dbReference type="SMART" id="SM00823">
    <property type="entry name" value="PKS_PP"/>
    <property type="match status" value="1"/>
</dbReference>
<dbReference type="STRING" id="1214573.A0A0G2HMN9"/>
<dbReference type="InterPro" id="IPR036291">
    <property type="entry name" value="NAD(P)-bd_dom_sf"/>
</dbReference>
<dbReference type="SUPFAM" id="SSF47336">
    <property type="entry name" value="ACP-like"/>
    <property type="match status" value="1"/>
</dbReference>
<dbReference type="GO" id="GO:0032259">
    <property type="term" value="P:methylation"/>
    <property type="evidence" value="ECO:0007669"/>
    <property type="project" value="UniProtKB-KW"/>
</dbReference>
<evidence type="ECO:0000256" key="2">
    <source>
        <dbReference type="ARBA" id="ARBA00022553"/>
    </source>
</evidence>
<feature type="region of interest" description="C-terminal hotdog fold" evidence="9">
    <location>
        <begin position="975"/>
        <end position="1120"/>
    </location>
</feature>
<reference evidence="14 15" key="1">
    <citation type="submission" date="2015-05" db="EMBL/GenBank/DDBJ databases">
        <title>Distinctive expansion of gene families associated with plant cell wall degradation and secondary metabolism in the genomes of grapevine trunk pathogens.</title>
        <authorList>
            <person name="Lawrence D.P."/>
            <person name="Travadon R."/>
            <person name="Rolshausen P.E."/>
            <person name="Baumgartner K."/>
        </authorList>
    </citation>
    <scope>NUCLEOTIDE SEQUENCE [LARGE SCALE GENOMIC DNA]</scope>
    <source>
        <strain evidence="14">DA912</strain>
    </source>
</reference>
<dbReference type="Pfam" id="PF00550">
    <property type="entry name" value="PP-binding"/>
    <property type="match status" value="1"/>
</dbReference>
<dbReference type="Pfam" id="PF00698">
    <property type="entry name" value="Acyl_transf_1"/>
    <property type="match status" value="1"/>
</dbReference>
<dbReference type="OrthoDB" id="329835at2759"/>
<feature type="region of interest" description="N-terminal hotdog fold" evidence="9">
    <location>
        <begin position="832"/>
        <end position="962"/>
    </location>
</feature>
<dbReference type="Pfam" id="PF08240">
    <property type="entry name" value="ADH_N"/>
    <property type="match status" value="1"/>
</dbReference>
<dbReference type="PANTHER" id="PTHR43775">
    <property type="entry name" value="FATTY ACID SYNTHASE"/>
    <property type="match status" value="1"/>
</dbReference>
<gene>
    <name evidence="14" type="ORF">UCDDA912_g03772</name>
</gene>
<dbReference type="GO" id="GO:0008168">
    <property type="term" value="F:methyltransferase activity"/>
    <property type="evidence" value="ECO:0007669"/>
    <property type="project" value="UniProtKB-KW"/>
</dbReference>
<dbReference type="GO" id="GO:0006633">
    <property type="term" value="P:fatty acid biosynthetic process"/>
    <property type="evidence" value="ECO:0007669"/>
    <property type="project" value="TreeGrafter"/>
</dbReference>
<dbReference type="GO" id="GO:0044550">
    <property type="term" value="P:secondary metabolite biosynthetic process"/>
    <property type="evidence" value="ECO:0007669"/>
    <property type="project" value="UniProtKB-ARBA"/>
</dbReference>
<dbReference type="Gene3D" id="1.10.1200.10">
    <property type="entry name" value="ACP-like"/>
    <property type="match status" value="1"/>
</dbReference>
<evidence type="ECO:0000256" key="5">
    <source>
        <dbReference type="ARBA" id="ARBA00022857"/>
    </source>
</evidence>
<dbReference type="SMART" id="SM00826">
    <property type="entry name" value="PKS_DH"/>
    <property type="match status" value="1"/>
</dbReference>
<dbReference type="CDD" id="cd05195">
    <property type="entry name" value="enoyl_red"/>
    <property type="match status" value="1"/>
</dbReference>
<keyword evidence="4" id="KW-0808">Transferase</keyword>
<dbReference type="InterPro" id="IPR013154">
    <property type="entry name" value="ADH-like_N"/>
</dbReference>
<keyword evidence="7" id="KW-0511">Multifunctional enzyme</keyword>
<dbReference type="InterPro" id="IPR013217">
    <property type="entry name" value="Methyltransf_12"/>
</dbReference>
<reference evidence="14 15" key="2">
    <citation type="submission" date="2015-05" db="EMBL/GenBank/DDBJ databases">
        <authorList>
            <person name="Morales-Cruz A."/>
            <person name="Amrine K.C."/>
            <person name="Cantu D."/>
        </authorList>
    </citation>
    <scope>NUCLEOTIDE SEQUENCE [LARGE SCALE GENOMIC DNA]</scope>
    <source>
        <strain evidence="14">DA912</strain>
    </source>
</reference>
<feature type="domain" description="Carrier" evidence="11">
    <location>
        <begin position="2364"/>
        <end position="2442"/>
    </location>
</feature>
<dbReference type="PROSITE" id="PS52004">
    <property type="entry name" value="KS3_2"/>
    <property type="match status" value="1"/>
</dbReference>
<accession>A0A0G2HMN9</accession>
<dbReference type="InterPro" id="IPR049551">
    <property type="entry name" value="PKS_DH_C"/>
</dbReference>
<dbReference type="PROSITE" id="PS50075">
    <property type="entry name" value="CARRIER"/>
    <property type="match status" value="1"/>
</dbReference>
<evidence type="ECO:0000256" key="6">
    <source>
        <dbReference type="ARBA" id="ARBA00023002"/>
    </source>
</evidence>
<dbReference type="InterPro" id="IPR050091">
    <property type="entry name" value="PKS_NRPS_Biosynth_Enz"/>
</dbReference>
<evidence type="ECO:0000259" key="12">
    <source>
        <dbReference type="PROSITE" id="PS52004"/>
    </source>
</evidence>
<dbReference type="SMART" id="SM00827">
    <property type="entry name" value="PKS_AT"/>
    <property type="match status" value="1"/>
</dbReference>
<dbReference type="SMART" id="SM00825">
    <property type="entry name" value="PKS_KS"/>
    <property type="match status" value="1"/>
</dbReference>
<dbReference type="InterPro" id="IPR020843">
    <property type="entry name" value="ER"/>
</dbReference>
<proteinExistence type="predicted"/>
<feature type="domain" description="Ketosynthase family 3 (KS3)" evidence="12">
    <location>
        <begin position="27"/>
        <end position="455"/>
    </location>
</feature>
<dbReference type="InterPro" id="IPR016039">
    <property type="entry name" value="Thiolase-like"/>
</dbReference>
<dbReference type="Gene3D" id="3.10.129.110">
    <property type="entry name" value="Polyketide synthase dehydratase"/>
    <property type="match status" value="1"/>
</dbReference>
<dbReference type="Pfam" id="PF08659">
    <property type="entry name" value="KR"/>
    <property type="match status" value="1"/>
</dbReference>
<dbReference type="InterPro" id="IPR013149">
    <property type="entry name" value="ADH-like_C"/>
</dbReference>
<evidence type="ECO:0000256" key="9">
    <source>
        <dbReference type="PROSITE-ProRule" id="PRU01363"/>
    </source>
</evidence>
<dbReference type="Gene3D" id="3.40.50.720">
    <property type="entry name" value="NAD(P)-binding Rossmann-like Domain"/>
    <property type="match status" value="2"/>
</dbReference>
<dbReference type="InterPro" id="IPR042104">
    <property type="entry name" value="PKS_dehydratase_sf"/>
</dbReference>
<dbReference type="Pfam" id="PF00107">
    <property type="entry name" value="ADH_zinc_N"/>
    <property type="match status" value="1"/>
</dbReference>
<dbReference type="SUPFAM" id="SSF51735">
    <property type="entry name" value="NAD(P)-binding Rossmann-fold domains"/>
    <property type="match status" value="2"/>
</dbReference>
<dbReference type="InterPro" id="IPR016035">
    <property type="entry name" value="Acyl_Trfase/lysoPLipase"/>
</dbReference>
<dbReference type="Gene3D" id="3.40.50.150">
    <property type="entry name" value="Vaccinia Virus protein VP39"/>
    <property type="match status" value="1"/>
</dbReference>
<dbReference type="InterPro" id="IPR020841">
    <property type="entry name" value="PKS_Beta-ketoAc_synthase_dom"/>
</dbReference>
<keyword evidence="2" id="KW-0597">Phosphoprotein</keyword>
<dbReference type="FunFam" id="3.40.50.720:FF:000209">
    <property type="entry name" value="Polyketide synthase Pks12"/>
    <property type="match status" value="1"/>
</dbReference>
<dbReference type="SMART" id="SM00829">
    <property type="entry name" value="PKS_ER"/>
    <property type="match status" value="1"/>
</dbReference>
<keyword evidence="5" id="KW-0521">NADP</keyword>
<evidence type="ECO:0000256" key="10">
    <source>
        <dbReference type="SAM" id="MobiDB-lite"/>
    </source>
</evidence>
<name>A0A0G2HMN9_9PEZI</name>
<sequence length="2450" mass="263679">MLQGQNGPAPTITEGPKNGTAPEKPALEPIAICGMGMRLPGGIKDAAGFWDMLYNGRSGRCEVPKDRYNADAWYGPGKLGHTPSKHGYFLDDIDLGNTDSSFWSMTKQEIEAMDPQQRLTLEVVYECLQSAGQRPGELRGRKVGVYVGTFEGDWMELDGRDTQHYHMYRLTGYGDYMSANRIHYEFGFMGPRTACSSSLTALHDACQAIYSGECESAVVACANIIYSPRTTFTMHEQGVLSPGALCRTFDADADGYARGEAVSAVYVKRLSDALRDGDPVRSVVRSTCVNAGGRSSTLTAPNTAAHEALIRRGHALAGISDLSRTAMVECHGTGTAVGDPIEALAVANVFGDHGIYIGSVDYKAHTFSWGEGASGLSSLLKMSLALENETIPPNLNFRTPNPRSLKREALNQRAFVVTDGADDWIPVYSSRPLPREAPKTVFVFGGQGAQWAEMGKELITNVPEFRASLQAMDEFLHGLPDGPAWSLIDTKTWLELNDANGLADEMLAGKKTSRINQAELSQPCSTAIQVALVQLLERYGVRPDAVVGHSSGEIAAAYSCGSISADEAIAVAYYRGKVMLEEAGNTRAAPGRMAAIGLGPDEIRPYLGEGVLIGCENSPESTTITGDQDAVERAMQRIKDANPDVFMRALQVDRAYHSHHMQELASRYLHLMPDVRTPKDPQVPFYSSVTCERICHGTELGTQYWVDNLTSPVRFSTAVNKILAEEPGRKTFLEIGPHSSLAGPVRQMFKAANAANAEYTGVLTRGQDSHASLLRALGELWSGNHSLDLGALLGTGGTFLTDLPLYPWHYEETLWNESRLAREWRLREFPHHDILGSRVLEGSTGDAPSWRNLLRPDAVPWVRDHEIAGDVVFPGVGYVAMAGEAVRQLTGAGDFTARRVHISAAMILARDAAALEVVTQLHRIPLTSSSGSCWYGFSISSHQGGGWLKHASGEVRAGQGVGRKLTAAPGIAPLPRLVSAKAWYRKFRSMGIEYGPRFLGLKDMTADTREAQLVASVTNDVRDGESPYAIHPAALDCVLQAVAPAVSHGLTRRMGAVGIPSYIEEMYICPPASPEMTMHVVASESPRNAYTGDAVLVSNGELAARVEGVQMSFIGDSGNEAEEDLHAAVELEWKECIDFMDPAPLIRQAKDRREVHALLDRFSTACMLETSHRLAGIAPARAHLEKYRDWLNSVAAEITAGSYPAPGEDDGISSMSSESRGDAIASLHAQLTQTEAHAAAEAIHRVTRACASICEGTTDALALLLDGSVLHELYDFMQNSDYTAFLGLVAHQKPNLRILEIGAGTGGTTATVLPALRSAYGERMYSSYTYTDVSAGFFPAARERFRRYDAVDYAVLDVSKDPLEQGFEPGSFDFIVACNVLHATPSINETLSHVRKLLHPRGKLFLQELSPKTKWINMVMGVLPGWWLGSEDGRAAEPYISSTRWDAELRRAGFAGAATVAYDGYLNNNIIAAPAEEVGVGVHHNHPPGCVTLLHLGDSPDEPALETLTAELQAAGFAVEARPLGGGLDAVPPGRDVVAALDLTRPFLHGLAAGQLAQLQRLLGRLRAGGAGILWVTGASQVGCVDPRYAPTVGVARVLRTETGADVATLELEDFARGSLSLVPRVLAEFQRRRGSYEGEGEGEGEGEMSLRSSVGPEAEWAVVGGRVLTGRYHFVKVPEELKACSSDGEGRDSPGVLKKLEQHRAGLASTLFWKEAPQPSLGGGMVRVKVKAVGMNFKVVGVVAEPSAIGRGLGCECSGVITDIGPGVSKHRVGDRVVVCSSGSFATSMDVSQHLCVTAPDTLTFEQAASMPVVYSTAIYCLLDAARLAGGMSVLIHSAAGGVGMAAIRIAQMVGAEIYCTVGTEEKIDFLTSNFGIPRHRIFNSRDASFLPGVKQATAGRGVDVVLNALSGELLHASWDCVAACGTFVEIGRRDLVGQGKLAMEGFLSNRSFVGFDLSHLGEERPLVAGGLLRRTVEFYQQGHIGPVSPLKTFSARTISEPFRSMQKGDHIGKLVVSVPQDPADLPSETGRDELCLESDGAYLFVGGLGGLGRSITTWLVEKGAGHLVFFSRSAGQVRDDDPFVRELQSLGCTVTRVSGDVTIYEDVVRAIKAAGRPIVGVLQASMVLQDSSLGDMSWAQWTAASSPKIQGTWNLHNALLRGQAHRPVDHFLLFSSLGAMTGQWGQANYNAGNTFLDAFVSYRHSLGLAASAVNIGVVGDVGYVSENPSVLDSLRATGQYIMREPELLDCLELMLRRSGPPAARRDRGGKHEAARRPGAFRYVQPSQLGTGLRSLLPITAPNNRTPWRRDPRMLVYRNVEQGAGAAPSSANRAGPSAGGEEEELSRFLRDIASSMALLRSGEAAALLAREVGRTLLGFMMRAEGEGLDLDAPLGAVGIDSLVSIELKNWIRRRLGADVTVLEIVRAESLAKLGETVQGKLIEKYQARR</sequence>
<dbReference type="InterPro" id="IPR029063">
    <property type="entry name" value="SAM-dependent_MTases_sf"/>
</dbReference>
<dbReference type="SUPFAM" id="SSF55048">
    <property type="entry name" value="Probable ACP-binding domain of malonyl-CoA ACP transacylase"/>
    <property type="match status" value="1"/>
</dbReference>
<dbReference type="Proteomes" id="UP000034680">
    <property type="component" value="Unassembled WGS sequence"/>
</dbReference>
<dbReference type="GO" id="GO:1901336">
    <property type="term" value="P:lactone biosynthetic process"/>
    <property type="evidence" value="ECO:0007669"/>
    <property type="project" value="UniProtKB-ARBA"/>
</dbReference>
<evidence type="ECO:0000313" key="14">
    <source>
        <dbReference type="EMBL" id="KKY36228.1"/>
    </source>
</evidence>
<evidence type="ECO:0000256" key="3">
    <source>
        <dbReference type="ARBA" id="ARBA00022603"/>
    </source>
</evidence>
<dbReference type="InterPro" id="IPR014030">
    <property type="entry name" value="Ketoacyl_synth_N"/>
</dbReference>
<feature type="region of interest" description="Disordered" evidence="10">
    <location>
        <begin position="1"/>
        <end position="25"/>
    </location>
</feature>
<evidence type="ECO:0000256" key="7">
    <source>
        <dbReference type="ARBA" id="ARBA00023268"/>
    </source>
</evidence>
<dbReference type="InterPro" id="IPR014031">
    <property type="entry name" value="Ketoacyl_synth_C"/>
</dbReference>
<dbReference type="SMART" id="SM00822">
    <property type="entry name" value="PKS_KR"/>
    <property type="match status" value="1"/>
</dbReference>
<dbReference type="InterPro" id="IPR011032">
    <property type="entry name" value="GroES-like_sf"/>
</dbReference>
<keyword evidence="1" id="KW-0596">Phosphopantetheine</keyword>
<organism evidence="14 15">
    <name type="scientific">Diaporthe ampelina</name>
    <dbReference type="NCBI Taxonomy" id="1214573"/>
    <lineage>
        <taxon>Eukaryota</taxon>
        <taxon>Fungi</taxon>
        <taxon>Dikarya</taxon>
        <taxon>Ascomycota</taxon>
        <taxon>Pezizomycotina</taxon>
        <taxon>Sordariomycetes</taxon>
        <taxon>Sordariomycetidae</taxon>
        <taxon>Diaporthales</taxon>
        <taxon>Diaporthaceae</taxon>
        <taxon>Diaporthe</taxon>
    </lineage>
</organism>
<dbReference type="PANTHER" id="PTHR43775:SF49">
    <property type="entry name" value="SYNTHASE, PUTATIVE (JCVI)-RELATED"/>
    <property type="match status" value="1"/>
</dbReference>
<dbReference type="SUPFAM" id="SSF50129">
    <property type="entry name" value="GroES-like"/>
    <property type="match status" value="1"/>
</dbReference>
<dbReference type="InterPro" id="IPR057326">
    <property type="entry name" value="KR_dom"/>
</dbReference>
<keyword evidence="15" id="KW-1185">Reference proteome</keyword>
<dbReference type="EMBL" id="LCUC01000134">
    <property type="protein sequence ID" value="KKY36228.1"/>
    <property type="molecule type" value="Genomic_DNA"/>
</dbReference>
<dbReference type="InterPro" id="IPR009081">
    <property type="entry name" value="PP-bd_ACP"/>
</dbReference>
<dbReference type="InterPro" id="IPR049552">
    <property type="entry name" value="PKS_DH_N"/>
</dbReference>
<keyword evidence="8" id="KW-0012">Acyltransferase</keyword>
<dbReference type="SUPFAM" id="SSF53335">
    <property type="entry name" value="S-adenosyl-L-methionine-dependent methyltransferases"/>
    <property type="match status" value="1"/>
</dbReference>
<dbReference type="Pfam" id="PF21089">
    <property type="entry name" value="PKS_DH_N"/>
    <property type="match status" value="1"/>
</dbReference>